<dbReference type="OrthoDB" id="365300at2759"/>
<dbReference type="EMBL" id="BDSA01000002">
    <property type="protein sequence ID" value="GBE61048.1"/>
    <property type="molecule type" value="Genomic_DNA"/>
</dbReference>
<comment type="caution">
    <text evidence="2">The sequence shown here is derived from an EMBL/GenBank/DDBJ whole genome shotgun (WGS) entry which is preliminary data.</text>
</comment>
<dbReference type="GO" id="GO:0016829">
    <property type="term" value="F:lyase activity"/>
    <property type="evidence" value="ECO:0007669"/>
    <property type="project" value="UniProtKB-KW"/>
</dbReference>
<reference evidence="2 3" key="1">
    <citation type="journal article" date="2017" name="BMC Genomics">
        <title>Whole-genome assembly of Babesia ovata and comparative genomics between closely related pathogens.</title>
        <authorList>
            <person name="Yamagishi J."/>
            <person name="Asada M."/>
            <person name="Hakimi H."/>
            <person name="Tanaka T.Q."/>
            <person name="Sugimoto C."/>
            <person name="Kawazu S."/>
        </authorList>
    </citation>
    <scope>NUCLEOTIDE SEQUENCE [LARGE SCALE GENOMIC DNA]</scope>
    <source>
        <strain evidence="2 3">Miyake</strain>
    </source>
</reference>
<feature type="compositionally biased region" description="Basic and acidic residues" evidence="1">
    <location>
        <begin position="20"/>
        <end position="34"/>
    </location>
</feature>
<name>A0A2H6KDH3_9APIC</name>
<dbReference type="RefSeq" id="XP_028867291.1">
    <property type="nucleotide sequence ID" value="XM_029011458.1"/>
</dbReference>
<organism evidence="2 3">
    <name type="scientific">Babesia ovata</name>
    <dbReference type="NCBI Taxonomy" id="189622"/>
    <lineage>
        <taxon>Eukaryota</taxon>
        <taxon>Sar</taxon>
        <taxon>Alveolata</taxon>
        <taxon>Apicomplexa</taxon>
        <taxon>Aconoidasida</taxon>
        <taxon>Piroplasmida</taxon>
        <taxon>Babesiidae</taxon>
        <taxon>Babesia</taxon>
    </lineage>
</organism>
<keyword evidence="2" id="KW-0456">Lyase</keyword>
<proteinExistence type="predicted"/>
<evidence type="ECO:0000256" key="1">
    <source>
        <dbReference type="SAM" id="MobiDB-lite"/>
    </source>
</evidence>
<dbReference type="AlphaFoldDB" id="A0A2H6KDH3"/>
<gene>
    <name evidence="2" type="ORF">BOVATA_025410</name>
</gene>
<feature type="region of interest" description="Disordered" evidence="1">
    <location>
        <begin position="67"/>
        <end position="91"/>
    </location>
</feature>
<evidence type="ECO:0000313" key="3">
    <source>
        <dbReference type="Proteomes" id="UP000236319"/>
    </source>
</evidence>
<dbReference type="GeneID" id="39874818"/>
<dbReference type="Proteomes" id="UP000236319">
    <property type="component" value="Unassembled WGS sequence"/>
</dbReference>
<keyword evidence="3" id="KW-1185">Reference proteome</keyword>
<feature type="region of interest" description="Disordered" evidence="1">
    <location>
        <begin position="20"/>
        <end position="49"/>
    </location>
</feature>
<protein>
    <submittedName>
        <fullName evidence="2">Cystathionine beta-lyase, putative</fullName>
    </submittedName>
</protein>
<sequence>MQRIILPPDALYITKSIPEDCHLDMGPPEEHSGAETRGLGNDSVDVQGQTDDMFGTEYSTDGLFSKEGNIDIQEEPTSEEIPRRASESGGYSFDSSTMSFIGFCNLTRGKFRQMGSKLRGSLRSMSRELGLSTSQPSSMELTPKQRRKLQHQSMVFPAKHATSQLANDAVYGVQEDALFGEREVANPKSTKPWLPLRKKDSRQVPARVSEPAIVRNQLPSKRNEVESARKSSIATHKGREINMQDMSGPMPSCYVITKDKDSLCSKFCLDVYTTFKLTLNSGKAYDFKQLIAVNKNVNDIRLEKQKGNAKTQTARGTMIAKQIEPRHKMFPVLARICPPLCRTAKDDTAALNNTTLVTVVNKGSANLFILKFQGYCKNYMDVSPDFGWRRLVEEYTTEDSKSAEDVPNVTCPVDETFAQRTYMYYRESKRITHMIGLSELAINVACRAIILGIADGMIDGADAPSFIKEIIMQQYEGMSEVLNTPRNAEQGPDGQEKFTKSPMYLNSSFIGLFVNSSMRSVLDSEPYVERMRDSKRSVRWSMPENVERKANVGEGVDKDVDEPSVYKFIPIPDYGWRLVQRAYFDRKHADTTRRCSARNSVASKLRSVFRVNTVSGLTPTNIYSNSVLCKVRPPHVEDHNAFVRVDVGSIAMNMAEQLYRLEMRQRRREKLPKQTFGFKVQDQNVVVSPCGTQFKLIPEELILNVATLVHEMYITQACLIL</sequence>
<evidence type="ECO:0000313" key="2">
    <source>
        <dbReference type="EMBL" id="GBE61048.1"/>
    </source>
</evidence>
<accession>A0A2H6KDH3</accession>
<dbReference type="VEuPathDB" id="PiroplasmaDB:BOVATA_025410"/>